<reference evidence="2 3" key="1">
    <citation type="submission" date="2019-03" db="EMBL/GenBank/DDBJ databases">
        <title>Genome sequence of Sphingomonas sp. 17J27-24.</title>
        <authorList>
            <person name="Kim M."/>
            <person name="Maeng S."/>
            <person name="Sathiyaraj S."/>
        </authorList>
    </citation>
    <scope>NUCLEOTIDE SEQUENCE [LARGE SCALE GENOMIC DNA]</scope>
    <source>
        <strain evidence="2 3">17J27-24</strain>
    </source>
</reference>
<evidence type="ECO:0000313" key="3">
    <source>
        <dbReference type="Proteomes" id="UP000298213"/>
    </source>
</evidence>
<dbReference type="EMBL" id="SPDV01000012">
    <property type="protein sequence ID" value="TFI58767.1"/>
    <property type="molecule type" value="Genomic_DNA"/>
</dbReference>
<keyword evidence="3" id="KW-1185">Reference proteome</keyword>
<comment type="caution">
    <text evidence="2">The sequence shown here is derived from an EMBL/GenBank/DDBJ whole genome shotgun (WGS) entry which is preliminary data.</text>
</comment>
<dbReference type="OrthoDB" id="7210750at2"/>
<name>A0A4Y8ZTD7_9SPHN</name>
<protein>
    <submittedName>
        <fullName evidence="2">Uncharacterized protein</fullName>
    </submittedName>
</protein>
<dbReference type="AlphaFoldDB" id="A0A4Y8ZTD7"/>
<gene>
    <name evidence="2" type="ORF">E2493_07830</name>
</gene>
<feature type="region of interest" description="Disordered" evidence="1">
    <location>
        <begin position="44"/>
        <end position="71"/>
    </location>
</feature>
<feature type="region of interest" description="Disordered" evidence="1">
    <location>
        <begin position="1"/>
        <end position="31"/>
    </location>
</feature>
<proteinExistence type="predicted"/>
<dbReference type="Proteomes" id="UP000298213">
    <property type="component" value="Unassembled WGS sequence"/>
</dbReference>
<organism evidence="2 3">
    <name type="scientific">Sphingomonas parva</name>
    <dbReference type="NCBI Taxonomy" id="2555898"/>
    <lineage>
        <taxon>Bacteria</taxon>
        <taxon>Pseudomonadati</taxon>
        <taxon>Pseudomonadota</taxon>
        <taxon>Alphaproteobacteria</taxon>
        <taxon>Sphingomonadales</taxon>
        <taxon>Sphingomonadaceae</taxon>
        <taxon>Sphingomonas</taxon>
    </lineage>
</organism>
<dbReference type="RefSeq" id="WP_135085456.1">
    <property type="nucleotide sequence ID" value="NZ_SPDV01000012.1"/>
</dbReference>
<feature type="compositionally biased region" description="Basic and acidic residues" evidence="1">
    <location>
        <begin position="1"/>
        <end position="10"/>
    </location>
</feature>
<evidence type="ECO:0000313" key="2">
    <source>
        <dbReference type="EMBL" id="TFI58767.1"/>
    </source>
</evidence>
<evidence type="ECO:0000256" key="1">
    <source>
        <dbReference type="SAM" id="MobiDB-lite"/>
    </source>
</evidence>
<accession>A0A4Y8ZTD7</accession>
<sequence>MSNKHLRPDETPVDLQDDLKRNPGIGQSAGLFARQSADDANLIEGDNTVEGDTENDGGVAGGVNPKEGRDH</sequence>